<name>A0A6P1YJ75_9HYPH</name>
<dbReference type="Proteomes" id="UP000464751">
    <property type="component" value="Chromosome"/>
</dbReference>
<dbReference type="AlphaFoldDB" id="A0A6P1YJ75"/>
<feature type="region of interest" description="Disordered" evidence="1">
    <location>
        <begin position="1"/>
        <end position="24"/>
    </location>
</feature>
<evidence type="ECO:0000256" key="1">
    <source>
        <dbReference type="SAM" id="MobiDB-lite"/>
    </source>
</evidence>
<reference evidence="2 3" key="1">
    <citation type="submission" date="2020-02" db="EMBL/GenBank/DDBJ databases">
        <authorList>
            <person name="Li G."/>
        </authorList>
    </citation>
    <scope>NUCLEOTIDE SEQUENCE [LARGE SCALE GENOMIC DNA]</scope>
    <source>
        <strain evidence="2 3">DSM 102029</strain>
    </source>
</reference>
<organism evidence="2 3">
    <name type="scientific">Ancylobacter pratisalsi</name>
    <dbReference type="NCBI Taxonomy" id="1745854"/>
    <lineage>
        <taxon>Bacteria</taxon>
        <taxon>Pseudomonadati</taxon>
        <taxon>Pseudomonadota</taxon>
        <taxon>Alphaproteobacteria</taxon>
        <taxon>Hyphomicrobiales</taxon>
        <taxon>Xanthobacteraceae</taxon>
        <taxon>Ancylobacter</taxon>
    </lineage>
</organism>
<feature type="compositionally biased region" description="Basic and acidic residues" evidence="1">
    <location>
        <begin position="11"/>
        <end position="24"/>
    </location>
</feature>
<dbReference type="RefSeq" id="WP_163074153.1">
    <property type="nucleotide sequence ID" value="NZ_CP048630.1"/>
</dbReference>
<evidence type="ECO:0000313" key="2">
    <source>
        <dbReference type="EMBL" id="QIB33060.1"/>
    </source>
</evidence>
<protein>
    <submittedName>
        <fullName evidence="2">Uncharacterized protein</fullName>
    </submittedName>
</protein>
<evidence type="ECO:0000313" key="3">
    <source>
        <dbReference type="Proteomes" id="UP000464751"/>
    </source>
</evidence>
<dbReference type="EMBL" id="CP048630">
    <property type="protein sequence ID" value="QIB33060.1"/>
    <property type="molecule type" value="Genomic_DNA"/>
</dbReference>
<feature type="region of interest" description="Disordered" evidence="1">
    <location>
        <begin position="99"/>
        <end position="122"/>
    </location>
</feature>
<gene>
    <name evidence="2" type="ORF">G3A50_04535</name>
</gene>
<proteinExistence type="predicted"/>
<accession>A0A6P1YJ75</accession>
<sequence>MSAPCQSNRGRVVDDGPARFPRERGRRCGFDVHRKPLCPYIWQESGLTILESVGNSDAFLNAAEAKHMRHILRHEGKVHANSVILSGLGKEYRVPHQILRGGPTNAKPAFTESGKGTRSYLA</sequence>
<keyword evidence="3" id="KW-1185">Reference proteome</keyword>
<dbReference type="KEGG" id="apra:G3A50_04535"/>